<protein>
    <submittedName>
        <fullName evidence="6">34804_t:CDS:1</fullName>
    </submittedName>
</protein>
<feature type="region of interest" description="Disordered" evidence="5">
    <location>
        <begin position="1"/>
        <end position="42"/>
    </location>
</feature>
<evidence type="ECO:0000256" key="4">
    <source>
        <dbReference type="ARBA" id="ARBA00023242"/>
    </source>
</evidence>
<feature type="compositionally biased region" description="Polar residues" evidence="5">
    <location>
        <begin position="301"/>
        <end position="335"/>
    </location>
</feature>
<keyword evidence="4" id="KW-0539">Nucleus</keyword>
<feature type="compositionally biased region" description="Low complexity" evidence="5">
    <location>
        <begin position="270"/>
        <end position="294"/>
    </location>
</feature>
<feature type="compositionally biased region" description="Low complexity" evidence="5">
    <location>
        <begin position="1"/>
        <end position="38"/>
    </location>
</feature>
<dbReference type="PANTHER" id="PTHR45093">
    <property type="entry name" value="TRANSCRIPTION ACTIVATOR MSS11"/>
    <property type="match status" value="1"/>
</dbReference>
<evidence type="ECO:0000256" key="2">
    <source>
        <dbReference type="ARBA" id="ARBA00023015"/>
    </source>
</evidence>
<feature type="region of interest" description="Disordered" evidence="5">
    <location>
        <begin position="376"/>
        <end position="407"/>
    </location>
</feature>
<sequence length="654" mass="72108">MQMQQQQQPTQQPLQTQTQQPPQGQQPSQTQQQQNQQQLLSAHPQVDQNQRNGMHIKRQEQRLLNAYVYDFLKRSGAIETAKAYLREGDFQSVVKNDGTTNSINGTGGSSSDNDNTSLPDVDVPVQAPEGFLYEWWTVFWDIYSAKLNRPGTADAQRYVVDQQMRNNRNQLNRMRLMQDSLNQIPSGVFPQNAHQNMQNGVSINVDANANGDMMSMSPQRVNQNQMKLNGNMIRQRVQGGMMNPPMQGIPTNRMFMNQNMLNQQTAAMVAQAQQNAQLPSQTQQPSTPQSQSQLFSGSGIRFNTANPSLKRNNEGVNQPISSPTKRARLASQNDSNSYLQNVQAQRPGGVNQQTQMPITQQPNSMILTTPVANTTITSPELKSNNNNNRQTPNLNGKPKNAPTPQMQMRQPPQVINNKSISPHGNPMQSLSVQNVQNSHDIQDPQLMNQVNLPNTNIHNNTLNTIPLQNAMNQNVIRPPNIPNANLMQNYGMGGMVTYPNLLRMQQAQSLGLRPNAPDAQKINPAFLNMDQNALDKYKQQNPKPTPSQTQPQPSGGSSIAVTNSQQMVVSNGQAQSQQPAQNSTSGIMPSSIISQQDPPSSLNVNMEEDLDNILGSSGGTNDGSIVLEDYLNFDLLDEPGPTNNAGPSAASNGN</sequence>
<feature type="compositionally biased region" description="Low complexity" evidence="5">
    <location>
        <begin position="539"/>
        <end position="558"/>
    </location>
</feature>
<accession>A0ABN7UAU0</accession>
<dbReference type="PANTHER" id="PTHR45093:SF2">
    <property type="entry name" value="LISH DOMAIN-CONTAINING PROTEIN"/>
    <property type="match status" value="1"/>
</dbReference>
<dbReference type="EMBL" id="CAJVQB010001816">
    <property type="protein sequence ID" value="CAG8551591.1"/>
    <property type="molecule type" value="Genomic_DNA"/>
</dbReference>
<feature type="region of interest" description="Disordered" evidence="5">
    <location>
        <begin position="537"/>
        <end position="605"/>
    </location>
</feature>
<reference evidence="6 7" key="1">
    <citation type="submission" date="2021-06" db="EMBL/GenBank/DDBJ databases">
        <authorList>
            <person name="Kallberg Y."/>
            <person name="Tangrot J."/>
            <person name="Rosling A."/>
        </authorList>
    </citation>
    <scope>NUCLEOTIDE SEQUENCE [LARGE SCALE GENOMIC DNA]</scope>
    <source>
        <strain evidence="6 7">120-4 pot B 10/14</strain>
    </source>
</reference>
<dbReference type="Proteomes" id="UP000789901">
    <property type="component" value="Unassembled WGS sequence"/>
</dbReference>
<name>A0ABN7UAU0_GIGMA</name>
<comment type="caution">
    <text evidence="6">The sequence shown here is derived from an EMBL/GenBank/DDBJ whole genome shotgun (WGS) entry which is preliminary data.</text>
</comment>
<dbReference type="InterPro" id="IPR006594">
    <property type="entry name" value="LisH"/>
</dbReference>
<keyword evidence="2" id="KW-0805">Transcription regulation</keyword>
<feature type="region of interest" description="Disordered" evidence="5">
    <location>
        <begin position="270"/>
        <end position="335"/>
    </location>
</feature>
<comment type="subcellular location">
    <subcellularLocation>
        <location evidence="1">Nucleus</location>
    </subcellularLocation>
</comment>
<feature type="compositionally biased region" description="Low complexity" evidence="5">
    <location>
        <begin position="96"/>
        <end position="117"/>
    </location>
</feature>
<evidence type="ECO:0000256" key="1">
    <source>
        <dbReference type="ARBA" id="ARBA00004123"/>
    </source>
</evidence>
<dbReference type="SMART" id="SM00667">
    <property type="entry name" value="LisH"/>
    <property type="match status" value="1"/>
</dbReference>
<feature type="region of interest" description="Disordered" evidence="5">
    <location>
        <begin position="94"/>
        <end position="117"/>
    </location>
</feature>
<organism evidence="6 7">
    <name type="scientific">Gigaspora margarita</name>
    <dbReference type="NCBI Taxonomy" id="4874"/>
    <lineage>
        <taxon>Eukaryota</taxon>
        <taxon>Fungi</taxon>
        <taxon>Fungi incertae sedis</taxon>
        <taxon>Mucoromycota</taxon>
        <taxon>Glomeromycotina</taxon>
        <taxon>Glomeromycetes</taxon>
        <taxon>Diversisporales</taxon>
        <taxon>Gigasporaceae</taxon>
        <taxon>Gigaspora</taxon>
    </lineage>
</organism>
<gene>
    <name evidence="6" type="ORF">GMARGA_LOCUS4583</name>
</gene>
<feature type="compositionally biased region" description="Polar residues" evidence="5">
    <location>
        <begin position="559"/>
        <end position="588"/>
    </location>
</feature>
<feature type="compositionally biased region" description="Low complexity" evidence="5">
    <location>
        <begin position="384"/>
        <end position="395"/>
    </location>
</feature>
<proteinExistence type="predicted"/>
<feature type="compositionally biased region" description="Low complexity" evidence="5">
    <location>
        <begin position="589"/>
        <end position="601"/>
    </location>
</feature>
<evidence type="ECO:0000256" key="5">
    <source>
        <dbReference type="SAM" id="MobiDB-lite"/>
    </source>
</evidence>
<evidence type="ECO:0000313" key="6">
    <source>
        <dbReference type="EMBL" id="CAG8551591.1"/>
    </source>
</evidence>
<keyword evidence="7" id="KW-1185">Reference proteome</keyword>
<dbReference type="PROSITE" id="PS50896">
    <property type="entry name" value="LISH"/>
    <property type="match status" value="1"/>
</dbReference>
<evidence type="ECO:0000313" key="7">
    <source>
        <dbReference type="Proteomes" id="UP000789901"/>
    </source>
</evidence>
<evidence type="ECO:0000256" key="3">
    <source>
        <dbReference type="ARBA" id="ARBA00023163"/>
    </source>
</evidence>
<keyword evidence="3" id="KW-0804">Transcription</keyword>